<dbReference type="SUPFAM" id="SSF48403">
    <property type="entry name" value="Ankyrin repeat"/>
    <property type="match status" value="1"/>
</dbReference>
<keyword evidence="4" id="KW-1185">Reference proteome</keyword>
<dbReference type="InterPro" id="IPR002110">
    <property type="entry name" value="Ankyrin_rpt"/>
</dbReference>
<evidence type="ECO:0000313" key="3">
    <source>
        <dbReference type="EMBL" id="KDN80726.1"/>
    </source>
</evidence>
<dbReference type="Gene3D" id="1.25.40.20">
    <property type="entry name" value="Ankyrin repeat-containing domain"/>
    <property type="match status" value="1"/>
</dbReference>
<evidence type="ECO:0000256" key="2">
    <source>
        <dbReference type="ARBA" id="ARBA00023043"/>
    </source>
</evidence>
<dbReference type="Proteomes" id="UP000027178">
    <property type="component" value="Unassembled WGS sequence"/>
</dbReference>
<evidence type="ECO:0000256" key="1">
    <source>
        <dbReference type="ARBA" id="ARBA00022737"/>
    </source>
</evidence>
<proteinExistence type="predicted"/>
<dbReference type="HOGENOM" id="CLU_1249254_0_0_11"/>
<accession>A0A066YRN0</accession>
<dbReference type="PANTHER" id="PTHR24198">
    <property type="entry name" value="ANKYRIN REPEAT AND PROTEIN KINASE DOMAIN-CONTAINING PROTEIN"/>
    <property type="match status" value="1"/>
</dbReference>
<keyword evidence="2" id="KW-0040">ANK repeat</keyword>
<dbReference type="AlphaFoldDB" id="A0A066YRN0"/>
<dbReference type="PATRIC" id="fig|1348663.4.peg.7254"/>
<dbReference type="OrthoDB" id="4249493at2"/>
<dbReference type="SMART" id="SM00248">
    <property type="entry name" value="ANK"/>
    <property type="match status" value="5"/>
</dbReference>
<evidence type="ECO:0000313" key="4">
    <source>
        <dbReference type="Proteomes" id="UP000027178"/>
    </source>
</evidence>
<reference evidence="3 4" key="1">
    <citation type="submission" date="2014-05" db="EMBL/GenBank/DDBJ databases">
        <title>Draft Genome Sequence of Kitasatospora cheerisanensis KCTC 2395.</title>
        <authorList>
            <person name="Nam D.H."/>
        </authorList>
    </citation>
    <scope>NUCLEOTIDE SEQUENCE [LARGE SCALE GENOMIC DNA]</scope>
    <source>
        <strain evidence="3 4">KCTC 2395</strain>
    </source>
</reference>
<protein>
    <submittedName>
        <fullName evidence="3">Uncharacterized protein</fullName>
    </submittedName>
</protein>
<comment type="caution">
    <text evidence="3">The sequence shown here is derived from an EMBL/GenBank/DDBJ whole genome shotgun (WGS) entry which is preliminary data.</text>
</comment>
<organism evidence="3 4">
    <name type="scientific">Kitasatospora cheerisanensis KCTC 2395</name>
    <dbReference type="NCBI Taxonomy" id="1348663"/>
    <lineage>
        <taxon>Bacteria</taxon>
        <taxon>Bacillati</taxon>
        <taxon>Actinomycetota</taxon>
        <taxon>Actinomycetes</taxon>
        <taxon>Kitasatosporales</taxon>
        <taxon>Streptomycetaceae</taxon>
        <taxon>Kitasatospora</taxon>
    </lineage>
</organism>
<dbReference type="Pfam" id="PF12796">
    <property type="entry name" value="Ank_2"/>
    <property type="match status" value="1"/>
</dbReference>
<dbReference type="eggNOG" id="COG0666">
    <property type="taxonomic scope" value="Bacteria"/>
</dbReference>
<dbReference type="InterPro" id="IPR036770">
    <property type="entry name" value="Ankyrin_rpt-contain_sf"/>
</dbReference>
<name>A0A066YRN0_9ACTN</name>
<keyword evidence="1" id="KW-0677">Repeat</keyword>
<dbReference type="EMBL" id="JNBY01000162">
    <property type="protein sequence ID" value="KDN80726.1"/>
    <property type="molecule type" value="Genomic_DNA"/>
</dbReference>
<gene>
    <name evidence="3" type="ORF">KCH_75060</name>
</gene>
<sequence>MDRQNAVPAGAERLAEAVRAGDRERVVALLADGADPDGRDGNRTAAIEHAVRAGHADVVAELLRAGADPNQQIGDYRELKPLNLALGWGYLEVARLLLVAGASTGIQSERTQELPLVVAVICPGADHRESLIDLLLEYGADLEDRSMKGMTPLEWTAGTPSLGAVRHLLTRGATPTPAAVRRARDAARWRPQHAATYAAIEQAVLRAEFLRRKRAAEQRTG</sequence>
<dbReference type="RefSeq" id="WP_051653799.1">
    <property type="nucleotide sequence ID" value="NZ_KK853997.1"/>
</dbReference>
<dbReference type="PANTHER" id="PTHR24198:SF165">
    <property type="entry name" value="ANKYRIN REPEAT-CONTAINING PROTEIN-RELATED"/>
    <property type="match status" value="1"/>
</dbReference>